<dbReference type="PANTHER" id="PTHR48100:SF59">
    <property type="entry name" value="ADENOSYLCOBALAMIN_ALPHA-RIBAZOLE PHOSPHATASE"/>
    <property type="match status" value="1"/>
</dbReference>
<dbReference type="SUPFAM" id="SSF53254">
    <property type="entry name" value="Phosphoglycerate mutase-like"/>
    <property type="match status" value="1"/>
</dbReference>
<sequence length="261" mass="27762">MLCSWCYSAGRCWPSGGRRSRARRHPLSGVSAPVRGAWRPTDGTRLRGGPESTRQNGEVTATTTFALVRHGQTDWNAAGRIQGATDVPLNDVGRGQATEAAAPLSRFEWDFVVASPLSRAAETADIIAADLGLEVTRHLPGLVERNYGPAEGLSAGPKLDALRVEGSYGNFRGAEPELSVSNRGLGALRLLAEDYPGARIIVVCHGTLIRLSLMAALEREIPPILNAAMSVVQFSPEAGWTASVINNELLEDDALDAVAAL</sequence>
<dbReference type="InterPro" id="IPR013078">
    <property type="entry name" value="His_Pase_superF_clade-1"/>
</dbReference>
<dbReference type="PROSITE" id="PS00175">
    <property type="entry name" value="PG_MUTASE"/>
    <property type="match status" value="1"/>
</dbReference>
<accession>A0A4R9BXC3</accession>
<reference evidence="4 5" key="1">
    <citation type="submission" date="2019-03" db="EMBL/GenBank/DDBJ databases">
        <title>Genomics of glacier-inhabiting Cryobacterium strains.</title>
        <authorList>
            <person name="Liu Q."/>
            <person name="Xin Y.-H."/>
        </authorList>
    </citation>
    <scope>NUCLEOTIDE SEQUENCE [LARGE SCALE GENOMIC DNA]</scope>
    <source>
        <strain evidence="4 5">Sr59</strain>
    </source>
</reference>
<protein>
    <submittedName>
        <fullName evidence="4">Histidine phosphatase family protein</fullName>
    </submittedName>
</protein>
<evidence type="ECO:0000313" key="4">
    <source>
        <dbReference type="EMBL" id="TFD93325.1"/>
    </source>
</evidence>
<dbReference type="EMBL" id="SOHM01000008">
    <property type="protein sequence ID" value="TFD93325.1"/>
    <property type="molecule type" value="Genomic_DNA"/>
</dbReference>
<evidence type="ECO:0000256" key="2">
    <source>
        <dbReference type="PIRSR" id="PIRSR613078-2"/>
    </source>
</evidence>
<dbReference type="GO" id="GO:0005737">
    <property type="term" value="C:cytoplasm"/>
    <property type="evidence" value="ECO:0007669"/>
    <property type="project" value="TreeGrafter"/>
</dbReference>
<dbReference type="Gene3D" id="3.40.50.1240">
    <property type="entry name" value="Phosphoglycerate mutase-like"/>
    <property type="match status" value="1"/>
</dbReference>
<dbReference type="OrthoDB" id="4697614at2"/>
<dbReference type="InterPro" id="IPR029033">
    <property type="entry name" value="His_PPase_superfam"/>
</dbReference>
<dbReference type="GO" id="GO:0016791">
    <property type="term" value="F:phosphatase activity"/>
    <property type="evidence" value="ECO:0007669"/>
    <property type="project" value="TreeGrafter"/>
</dbReference>
<dbReference type="Proteomes" id="UP000298468">
    <property type="component" value="Unassembled WGS sequence"/>
</dbReference>
<keyword evidence="5" id="KW-1185">Reference proteome</keyword>
<evidence type="ECO:0000256" key="1">
    <source>
        <dbReference type="PIRSR" id="PIRSR613078-1"/>
    </source>
</evidence>
<feature type="binding site" evidence="2">
    <location>
        <begin position="144"/>
        <end position="147"/>
    </location>
    <ligand>
        <name>substrate</name>
    </ligand>
</feature>
<proteinExistence type="predicted"/>
<dbReference type="SMART" id="SM00855">
    <property type="entry name" value="PGAM"/>
    <property type="match status" value="1"/>
</dbReference>
<feature type="binding site" evidence="2">
    <location>
        <begin position="69"/>
        <end position="76"/>
    </location>
    <ligand>
        <name>substrate</name>
    </ligand>
</feature>
<dbReference type="InterPro" id="IPR050275">
    <property type="entry name" value="PGM_Phosphatase"/>
</dbReference>
<dbReference type="CDD" id="cd07067">
    <property type="entry name" value="HP_PGM_like"/>
    <property type="match status" value="1"/>
</dbReference>
<evidence type="ECO:0000313" key="5">
    <source>
        <dbReference type="Proteomes" id="UP000298468"/>
    </source>
</evidence>
<organism evidence="4 5">
    <name type="scientific">Cryobacterium lactosi</name>
    <dbReference type="NCBI Taxonomy" id="1259202"/>
    <lineage>
        <taxon>Bacteria</taxon>
        <taxon>Bacillati</taxon>
        <taxon>Actinomycetota</taxon>
        <taxon>Actinomycetes</taxon>
        <taxon>Micrococcales</taxon>
        <taxon>Microbacteriaceae</taxon>
        <taxon>Cryobacterium</taxon>
    </lineage>
</organism>
<evidence type="ECO:0000256" key="3">
    <source>
        <dbReference type="SAM" id="MobiDB-lite"/>
    </source>
</evidence>
<dbReference type="PANTHER" id="PTHR48100">
    <property type="entry name" value="BROAD-SPECIFICITY PHOSPHATASE YOR283W-RELATED"/>
    <property type="match status" value="1"/>
</dbReference>
<dbReference type="AlphaFoldDB" id="A0A4R9BXC3"/>
<feature type="binding site" evidence="2">
    <location>
        <position position="119"/>
    </location>
    <ligand>
        <name>substrate</name>
    </ligand>
</feature>
<dbReference type="Pfam" id="PF00300">
    <property type="entry name" value="His_Phos_1"/>
    <property type="match status" value="1"/>
</dbReference>
<gene>
    <name evidence="4" type="ORF">E3T61_04295</name>
</gene>
<feature type="region of interest" description="Disordered" evidence="3">
    <location>
        <begin position="15"/>
        <end position="56"/>
    </location>
</feature>
<dbReference type="InterPro" id="IPR001345">
    <property type="entry name" value="PG/BPGM_mutase_AS"/>
</dbReference>
<name>A0A4R9BXC3_9MICO</name>
<feature type="active site" description="Tele-phosphohistidine intermediate" evidence="1">
    <location>
        <position position="70"/>
    </location>
</feature>
<comment type="caution">
    <text evidence="4">The sequence shown here is derived from an EMBL/GenBank/DDBJ whole genome shotgun (WGS) entry which is preliminary data.</text>
</comment>
<feature type="active site" description="Proton donor/acceptor" evidence="1">
    <location>
        <position position="144"/>
    </location>
</feature>